<sequence length="114" mass="13200">MEDSSLVDFILISCVVLGVLMTLKSRRFWLPYIHIIVTIWVLAGGFGYSILFNNESTIGYLFVFVIGQIFWTFLFVFIAQVLSWMVRSLPLRHKQEIGWMFLLGFPIAFSVTIL</sequence>
<dbReference type="EMBL" id="VTEH01000016">
    <property type="protein sequence ID" value="TYR73689.1"/>
    <property type="molecule type" value="Genomic_DNA"/>
</dbReference>
<feature type="transmembrane region" description="Helical" evidence="1">
    <location>
        <begin position="97"/>
        <end position="113"/>
    </location>
</feature>
<evidence type="ECO:0000313" key="2">
    <source>
        <dbReference type="EMBL" id="TYR73689.1"/>
    </source>
</evidence>
<gene>
    <name evidence="2" type="ORF">FZC79_17595</name>
</gene>
<protein>
    <submittedName>
        <fullName evidence="2">Uncharacterized protein</fullName>
    </submittedName>
</protein>
<keyword evidence="1" id="KW-1133">Transmembrane helix</keyword>
<evidence type="ECO:0000313" key="3">
    <source>
        <dbReference type="Proteomes" id="UP000323317"/>
    </source>
</evidence>
<evidence type="ECO:0000256" key="1">
    <source>
        <dbReference type="SAM" id="Phobius"/>
    </source>
</evidence>
<feature type="transmembrane region" description="Helical" evidence="1">
    <location>
        <begin position="58"/>
        <end position="85"/>
    </location>
</feature>
<organism evidence="2 3">
    <name type="scientific">Rossellomorea vietnamensis</name>
    <dbReference type="NCBI Taxonomy" id="218284"/>
    <lineage>
        <taxon>Bacteria</taxon>
        <taxon>Bacillati</taxon>
        <taxon>Bacillota</taxon>
        <taxon>Bacilli</taxon>
        <taxon>Bacillales</taxon>
        <taxon>Bacillaceae</taxon>
        <taxon>Rossellomorea</taxon>
    </lineage>
</organism>
<dbReference type="Proteomes" id="UP000323317">
    <property type="component" value="Unassembled WGS sequence"/>
</dbReference>
<keyword evidence="1" id="KW-0472">Membrane</keyword>
<proteinExistence type="predicted"/>
<name>A0A5D4K9Z3_9BACI</name>
<keyword evidence="1" id="KW-0812">Transmembrane</keyword>
<comment type="caution">
    <text evidence="2">The sequence shown here is derived from an EMBL/GenBank/DDBJ whole genome shotgun (WGS) entry which is preliminary data.</text>
</comment>
<feature type="transmembrane region" description="Helical" evidence="1">
    <location>
        <begin position="6"/>
        <end position="23"/>
    </location>
</feature>
<dbReference type="AlphaFoldDB" id="A0A5D4K9Z3"/>
<dbReference type="RefSeq" id="WP_148948087.1">
    <property type="nucleotide sequence ID" value="NZ_VTEH01000016.1"/>
</dbReference>
<reference evidence="2 3" key="1">
    <citation type="submission" date="2019-08" db="EMBL/GenBank/DDBJ databases">
        <title>Bacillus genomes from the desert of Cuatro Cienegas, Coahuila.</title>
        <authorList>
            <person name="Olmedo-Alvarez G."/>
        </authorList>
    </citation>
    <scope>NUCLEOTIDE SEQUENCE [LARGE SCALE GENOMIC DNA]</scope>
    <source>
        <strain evidence="2 3">CH40_1T</strain>
    </source>
</reference>
<accession>A0A5D4K9Z3</accession>
<feature type="transmembrane region" description="Helical" evidence="1">
    <location>
        <begin position="30"/>
        <end position="52"/>
    </location>
</feature>